<dbReference type="eggNOG" id="COG1238">
    <property type="taxonomic scope" value="Bacteria"/>
</dbReference>
<dbReference type="EMBL" id="AHTH01000051">
    <property type="protein sequence ID" value="EHR39587.1"/>
    <property type="molecule type" value="Genomic_DNA"/>
</dbReference>
<proteinExistence type="predicted"/>
<keyword evidence="1" id="KW-0472">Membrane</keyword>
<feature type="transmembrane region" description="Helical" evidence="1">
    <location>
        <begin position="12"/>
        <end position="40"/>
    </location>
</feature>
<evidence type="ECO:0000313" key="4">
    <source>
        <dbReference type="Proteomes" id="UP000012046"/>
    </source>
</evidence>
<evidence type="ECO:0000313" key="3">
    <source>
        <dbReference type="EMBL" id="EHR39587.1"/>
    </source>
</evidence>
<keyword evidence="1" id="KW-1133">Transmembrane helix</keyword>
<dbReference type="STRING" id="1129374.AJE_16334"/>
<evidence type="ECO:0000256" key="1">
    <source>
        <dbReference type="SAM" id="Phobius"/>
    </source>
</evidence>
<feature type="transmembrane region" description="Helical" evidence="1">
    <location>
        <begin position="46"/>
        <end position="66"/>
    </location>
</feature>
<keyword evidence="1" id="KW-0812">Transmembrane</keyword>
<organism evidence="3 4">
    <name type="scientific">Alishewanella jeotgali KCTC 22429</name>
    <dbReference type="NCBI Taxonomy" id="1129374"/>
    <lineage>
        <taxon>Bacteria</taxon>
        <taxon>Pseudomonadati</taxon>
        <taxon>Pseudomonadota</taxon>
        <taxon>Gammaproteobacteria</taxon>
        <taxon>Alteromonadales</taxon>
        <taxon>Alteromonadaceae</taxon>
        <taxon>Alishewanella</taxon>
    </lineage>
</organism>
<dbReference type="Proteomes" id="UP000012046">
    <property type="component" value="Unassembled WGS sequence"/>
</dbReference>
<dbReference type="InterPro" id="IPR032816">
    <property type="entry name" value="VTT_dom"/>
</dbReference>
<feature type="domain" description="VTT" evidence="2">
    <location>
        <begin position="33"/>
        <end position="147"/>
    </location>
</feature>
<dbReference type="PANTHER" id="PTHR42709">
    <property type="entry name" value="ALKALINE PHOSPHATASE LIKE PROTEIN"/>
    <property type="match status" value="1"/>
</dbReference>
<reference evidence="3 4" key="1">
    <citation type="journal article" date="2012" name="J. Bacteriol.">
        <title>Genome Sequence of Extracellular-Protease-Producing Alishewanella jeotgali Isolated from Traditional Korean Fermented Seafood.</title>
        <authorList>
            <person name="Jung J."/>
            <person name="Chun J."/>
            <person name="Park W."/>
        </authorList>
    </citation>
    <scope>NUCLEOTIDE SEQUENCE [LARGE SCALE GENOMIC DNA]</scope>
    <source>
        <strain evidence="3 4">KCTC 22429</strain>
    </source>
</reference>
<feature type="transmembrane region" description="Helical" evidence="1">
    <location>
        <begin position="126"/>
        <end position="145"/>
    </location>
</feature>
<dbReference type="AlphaFoldDB" id="H3ZIQ4"/>
<keyword evidence="4" id="KW-1185">Reference proteome</keyword>
<dbReference type="InterPro" id="IPR051311">
    <property type="entry name" value="DedA_domain"/>
</dbReference>
<gene>
    <name evidence="3" type="ORF">AJE_16334</name>
</gene>
<evidence type="ECO:0000259" key="2">
    <source>
        <dbReference type="Pfam" id="PF09335"/>
    </source>
</evidence>
<dbReference type="PANTHER" id="PTHR42709:SF4">
    <property type="entry name" value="INNER MEMBRANE PROTEIN YQAA"/>
    <property type="match status" value="1"/>
</dbReference>
<dbReference type="Pfam" id="PF09335">
    <property type="entry name" value="VTT_dom"/>
    <property type="match status" value="1"/>
</dbReference>
<accession>H3ZIQ4</accession>
<sequence>MPHLIRQNYAVAYFSLFLTGFIAATLFPASSELLLLALLAQGYLPVWLWLAATLGNTLGSCVNWYLGRELLRFQHKSWFPISAAALTRATTQFQRYGRWSLLFAWLPVVGDPLTMVAGVLRVPFRLFLLLVALGKGLRYALLIWLGHQLW</sequence>
<comment type="caution">
    <text evidence="3">The sequence shown here is derived from an EMBL/GenBank/DDBJ whole genome shotgun (WGS) entry which is preliminary data.</text>
</comment>
<name>H3ZIQ4_9ALTE</name>
<feature type="transmembrane region" description="Helical" evidence="1">
    <location>
        <begin position="101"/>
        <end position="120"/>
    </location>
</feature>
<protein>
    <recommendedName>
        <fullName evidence="2">VTT domain-containing protein</fullName>
    </recommendedName>
</protein>
<dbReference type="GO" id="GO:0005886">
    <property type="term" value="C:plasma membrane"/>
    <property type="evidence" value="ECO:0007669"/>
    <property type="project" value="UniProtKB-ARBA"/>
</dbReference>
<dbReference type="PATRIC" id="fig|1129374.4.peg.3238"/>